<dbReference type="AlphaFoldDB" id="A0A1Y2AA60"/>
<protein>
    <recommendedName>
        <fullName evidence="7">Zn(2)-C6 fungal-type domain-containing protein</fullName>
    </recommendedName>
</protein>
<dbReference type="STRING" id="1754190.A0A1Y2AA60"/>
<dbReference type="Proteomes" id="UP000193920">
    <property type="component" value="Unassembled WGS sequence"/>
</dbReference>
<name>A0A1Y2AA60_9FUNG</name>
<dbReference type="InterPro" id="IPR051711">
    <property type="entry name" value="Stress_Response_Reg"/>
</dbReference>
<organism evidence="8 9">
    <name type="scientific">Neocallimastix californiae</name>
    <dbReference type="NCBI Taxonomy" id="1754190"/>
    <lineage>
        <taxon>Eukaryota</taxon>
        <taxon>Fungi</taxon>
        <taxon>Fungi incertae sedis</taxon>
        <taxon>Chytridiomycota</taxon>
        <taxon>Chytridiomycota incertae sedis</taxon>
        <taxon>Neocallimastigomycetes</taxon>
        <taxon>Neocallimastigales</taxon>
        <taxon>Neocallimastigaceae</taxon>
        <taxon>Neocallimastix</taxon>
    </lineage>
</organism>
<dbReference type="EMBL" id="MCOG01000313">
    <property type="protein sequence ID" value="ORY19334.1"/>
    <property type="molecule type" value="Genomic_DNA"/>
</dbReference>
<dbReference type="PROSITE" id="PS00463">
    <property type="entry name" value="ZN2_CY6_FUNGAL_1"/>
    <property type="match status" value="1"/>
</dbReference>
<dbReference type="SUPFAM" id="SSF57701">
    <property type="entry name" value="Zn2/Cys6 DNA-binding domain"/>
    <property type="match status" value="1"/>
</dbReference>
<sequence>MIEPVKKKNRRVTQACNYCKLKRVKCSGDCPCKKCISNNIECTYSDSKKRGRKVKIDEDKYLKKFTDACNFLFNGIPEHVPVINNENPKYDIFVNHELINNFYKYSTFEFIPFLNIDIIKNRIYNKEIYFSLLFALYAISEIFKPFGDYNVGLKYKKISKSFLELCRIKRKVNSIQIIESFYILSIIESGNINDYFFTKWALITSWQSNVYDLEVPEYKKEDEIEEKKNYISLVYSSVILKHMFAQIISGLIEYIEIYDSGFDGTIKRLFIDVNKSKDELDTTKYSSEHKIKPHLILMDTMKSDKNFSVVFKINEFTKQIDLNDLLLLKYKGNDVISLSTIRSLEYTLYMNQPNRWTIVGYNNICRLRNALFLYTNIKYKKMDFNAAMLIEEDRGCSYLIKNIPREFIMSNNSYRTDPAIMYLYKRRFYSTFQANRIFLYRVILRLLLNSVSSLDLISNIKTKINNSKNNTHEKENKDSICERNKYLYMNYGKSSLFESLYDSRNNIKSNKVKTETKNANENQQYRSISDESHFKREKEEEGKEDYKSNVKKIKLEEENNFIKDDLKQSKKESNTNEGKADPNENYLKNKDTNIKTNKEENEKKEEKIKYWINHFNYMEMTVDEMSDFISSCIYHQIVFILKNIISKCIDYILNQNMYFLRIAKFKESKEKISQYYETPCVISLYEYGIIYLSKYVANHGSDNYDDLINFSSDIEELSKRIKKNKDDNNWYIGRQEAYNTPSQNPKDSYEETDNMIKSEDNLKKEYFSGQTTINSNNYLSYIEMKMENQDNKMDSYSLCDQILDLIYISEGKDDISIGESLQNLVDLYFYQNVKKKCHTCKSCIRNNNFDNTKEMFIEILKLLKYFINLDEYTPFKCNIYKCHNQINKYLYSDPSLITYKYYYNELIDMEKYIKGIHEYNENFKYLVDKANTALKKGDNSFDIDTHFRNSFF</sequence>
<feature type="domain" description="Zn(2)-C6 fungal-type" evidence="7">
    <location>
        <begin position="15"/>
        <end position="44"/>
    </location>
</feature>
<evidence type="ECO:0000313" key="8">
    <source>
        <dbReference type="EMBL" id="ORY19334.1"/>
    </source>
</evidence>
<comment type="caution">
    <text evidence="8">The sequence shown here is derived from an EMBL/GenBank/DDBJ whole genome shotgun (WGS) entry which is preliminary data.</text>
</comment>
<gene>
    <name evidence="8" type="ORF">LY90DRAFT_677097</name>
</gene>
<evidence type="ECO:0000259" key="7">
    <source>
        <dbReference type="PROSITE" id="PS50048"/>
    </source>
</evidence>
<dbReference type="GO" id="GO:0045944">
    <property type="term" value="P:positive regulation of transcription by RNA polymerase II"/>
    <property type="evidence" value="ECO:0007669"/>
    <property type="project" value="TreeGrafter"/>
</dbReference>
<evidence type="ECO:0000313" key="9">
    <source>
        <dbReference type="Proteomes" id="UP000193920"/>
    </source>
</evidence>
<comment type="subcellular location">
    <subcellularLocation>
        <location evidence="1">Nucleus</location>
    </subcellularLocation>
</comment>
<evidence type="ECO:0000256" key="6">
    <source>
        <dbReference type="SAM" id="MobiDB-lite"/>
    </source>
</evidence>
<evidence type="ECO:0000256" key="4">
    <source>
        <dbReference type="ARBA" id="ARBA00023163"/>
    </source>
</evidence>
<evidence type="ECO:0000256" key="5">
    <source>
        <dbReference type="ARBA" id="ARBA00023242"/>
    </source>
</evidence>
<keyword evidence="4" id="KW-0804">Transcription</keyword>
<feature type="compositionally biased region" description="Basic and acidic residues" evidence="6">
    <location>
        <begin position="528"/>
        <end position="547"/>
    </location>
</feature>
<keyword evidence="3" id="KW-0238">DNA-binding</keyword>
<keyword evidence="2" id="KW-0805">Transcription regulation</keyword>
<dbReference type="OrthoDB" id="2112692at2759"/>
<dbReference type="PROSITE" id="PS50048">
    <property type="entry name" value="ZN2_CY6_FUNGAL_2"/>
    <property type="match status" value="1"/>
</dbReference>
<evidence type="ECO:0000256" key="1">
    <source>
        <dbReference type="ARBA" id="ARBA00004123"/>
    </source>
</evidence>
<feature type="region of interest" description="Disordered" evidence="6">
    <location>
        <begin position="564"/>
        <end position="600"/>
    </location>
</feature>
<evidence type="ECO:0000256" key="2">
    <source>
        <dbReference type="ARBA" id="ARBA00023015"/>
    </source>
</evidence>
<dbReference type="GO" id="GO:0043565">
    <property type="term" value="F:sequence-specific DNA binding"/>
    <property type="evidence" value="ECO:0007669"/>
    <property type="project" value="TreeGrafter"/>
</dbReference>
<proteinExistence type="predicted"/>
<keyword evidence="5" id="KW-0539">Nucleus</keyword>
<accession>A0A1Y2AA60</accession>
<dbReference type="Pfam" id="PF00172">
    <property type="entry name" value="Zn_clus"/>
    <property type="match status" value="1"/>
</dbReference>
<dbReference type="Gene3D" id="4.10.240.10">
    <property type="entry name" value="Zn(2)-C6 fungal-type DNA-binding domain"/>
    <property type="match status" value="1"/>
</dbReference>
<feature type="region of interest" description="Disordered" evidence="6">
    <location>
        <begin position="511"/>
        <end position="547"/>
    </location>
</feature>
<dbReference type="PANTHER" id="PTHR47540">
    <property type="entry name" value="THIAMINE REPRESSIBLE GENES REGULATORY PROTEIN THI5"/>
    <property type="match status" value="1"/>
</dbReference>
<dbReference type="SMART" id="SM00066">
    <property type="entry name" value="GAL4"/>
    <property type="match status" value="1"/>
</dbReference>
<dbReference type="InterPro" id="IPR036864">
    <property type="entry name" value="Zn2-C6_fun-type_DNA-bd_sf"/>
</dbReference>
<dbReference type="InterPro" id="IPR001138">
    <property type="entry name" value="Zn2Cys6_DnaBD"/>
</dbReference>
<keyword evidence="9" id="KW-1185">Reference proteome</keyword>
<dbReference type="GO" id="GO:0000981">
    <property type="term" value="F:DNA-binding transcription factor activity, RNA polymerase II-specific"/>
    <property type="evidence" value="ECO:0007669"/>
    <property type="project" value="InterPro"/>
</dbReference>
<dbReference type="GO" id="GO:0008270">
    <property type="term" value="F:zinc ion binding"/>
    <property type="evidence" value="ECO:0007669"/>
    <property type="project" value="InterPro"/>
</dbReference>
<dbReference type="GO" id="GO:0005634">
    <property type="term" value="C:nucleus"/>
    <property type="evidence" value="ECO:0007669"/>
    <property type="project" value="UniProtKB-SubCell"/>
</dbReference>
<dbReference type="PANTHER" id="PTHR47540:SF2">
    <property type="entry name" value="ZN(II)2CYS6 TRANSCRIPTION FACTOR (EUROFUNG)"/>
    <property type="match status" value="1"/>
</dbReference>
<dbReference type="CDD" id="cd00067">
    <property type="entry name" value="GAL4"/>
    <property type="match status" value="1"/>
</dbReference>
<evidence type="ECO:0000256" key="3">
    <source>
        <dbReference type="ARBA" id="ARBA00023125"/>
    </source>
</evidence>
<reference evidence="8 9" key="1">
    <citation type="submission" date="2016-08" db="EMBL/GenBank/DDBJ databases">
        <title>A Parts List for Fungal Cellulosomes Revealed by Comparative Genomics.</title>
        <authorList>
            <consortium name="DOE Joint Genome Institute"/>
            <person name="Haitjema C.H."/>
            <person name="Gilmore S.P."/>
            <person name="Henske J.K."/>
            <person name="Solomon K.V."/>
            <person name="De Groot R."/>
            <person name="Kuo A."/>
            <person name="Mondo S.J."/>
            <person name="Salamov A.A."/>
            <person name="Labutti K."/>
            <person name="Zhao Z."/>
            <person name="Chiniquy J."/>
            <person name="Barry K."/>
            <person name="Brewer H.M."/>
            <person name="Purvine S.O."/>
            <person name="Wright A.T."/>
            <person name="Boxma B."/>
            <person name="Van Alen T."/>
            <person name="Hackstein J.H."/>
            <person name="Baker S.E."/>
            <person name="Grigoriev I.V."/>
            <person name="O'Malley M.A."/>
        </authorList>
    </citation>
    <scope>NUCLEOTIDE SEQUENCE [LARGE SCALE GENOMIC DNA]</scope>
    <source>
        <strain evidence="8 9">G1</strain>
    </source>
</reference>